<gene>
    <name evidence="2" type="ORF">FCL42_10520</name>
</gene>
<dbReference type="EMBL" id="SWCJ01000006">
    <property type="protein sequence ID" value="TKB54991.1"/>
    <property type="molecule type" value="Genomic_DNA"/>
</dbReference>
<keyword evidence="1" id="KW-0732">Signal</keyword>
<keyword evidence="3" id="KW-1185">Reference proteome</keyword>
<proteinExistence type="predicted"/>
<dbReference type="PROSITE" id="PS51318">
    <property type="entry name" value="TAT"/>
    <property type="match status" value="1"/>
</dbReference>
<dbReference type="PIRSF" id="PIRSF036704">
    <property type="entry name" value="UCP036704"/>
    <property type="match status" value="1"/>
</dbReference>
<sequence>MSNKPQQARRAFLKNLGKGTVAAGAAAAVSTQAFAAPTSPAESKKASGYQESEHVRNYYATLRG</sequence>
<name>A0A4U1BSH3_9GAMM</name>
<dbReference type="Proteomes" id="UP000305675">
    <property type="component" value="Unassembled WGS sequence"/>
</dbReference>
<feature type="signal peptide" evidence="1">
    <location>
        <begin position="1"/>
        <end position="35"/>
    </location>
</feature>
<evidence type="ECO:0000256" key="1">
    <source>
        <dbReference type="SAM" id="SignalP"/>
    </source>
</evidence>
<protein>
    <submittedName>
        <fullName evidence="2">Formate dehydrogenase</fullName>
    </submittedName>
</protein>
<comment type="caution">
    <text evidence="2">The sequence shown here is derived from an EMBL/GenBank/DDBJ whole genome shotgun (WGS) entry which is preliminary data.</text>
</comment>
<feature type="chain" id="PRO_5020695446" evidence="1">
    <location>
        <begin position="36"/>
        <end position="64"/>
    </location>
</feature>
<dbReference type="InterPro" id="IPR014177">
    <property type="entry name" value="Formate_DH_TAT-contain"/>
</dbReference>
<dbReference type="AlphaFoldDB" id="A0A4U1BSH3"/>
<reference evidence="2 3" key="1">
    <citation type="submission" date="2019-04" db="EMBL/GenBank/DDBJ databases">
        <authorList>
            <person name="Hwang J.C."/>
        </authorList>
    </citation>
    <scope>NUCLEOTIDE SEQUENCE [LARGE SCALE GENOMIC DNA]</scope>
    <source>
        <strain evidence="2 3">IMCC35002</strain>
    </source>
</reference>
<organism evidence="2 3">
    <name type="scientific">Ferrimonas aestuarii</name>
    <dbReference type="NCBI Taxonomy" id="2569539"/>
    <lineage>
        <taxon>Bacteria</taxon>
        <taxon>Pseudomonadati</taxon>
        <taxon>Pseudomonadota</taxon>
        <taxon>Gammaproteobacteria</taxon>
        <taxon>Alteromonadales</taxon>
        <taxon>Ferrimonadaceae</taxon>
        <taxon>Ferrimonas</taxon>
    </lineage>
</organism>
<evidence type="ECO:0000313" key="3">
    <source>
        <dbReference type="Proteomes" id="UP000305675"/>
    </source>
</evidence>
<evidence type="ECO:0000313" key="2">
    <source>
        <dbReference type="EMBL" id="TKB54991.1"/>
    </source>
</evidence>
<dbReference type="NCBIfam" id="TIGR02811">
    <property type="entry name" value="formate_TAT"/>
    <property type="match status" value="1"/>
</dbReference>
<dbReference type="InterPro" id="IPR006311">
    <property type="entry name" value="TAT_signal"/>
</dbReference>
<dbReference type="RefSeq" id="WP_136863377.1">
    <property type="nucleotide sequence ID" value="NZ_SWCJ01000006.1"/>
</dbReference>
<accession>A0A4U1BSH3</accession>